<dbReference type="Gene3D" id="3.30.559.10">
    <property type="entry name" value="Chloramphenicol acetyltransferase-like domain"/>
    <property type="match status" value="2"/>
</dbReference>
<dbReference type="GO" id="GO:0016746">
    <property type="term" value="F:acyltransferase activity"/>
    <property type="evidence" value="ECO:0007669"/>
    <property type="project" value="UniProtKB-KW"/>
</dbReference>
<evidence type="ECO:0000256" key="1">
    <source>
        <dbReference type="ARBA" id="ARBA00009861"/>
    </source>
</evidence>
<reference evidence="4" key="1">
    <citation type="submission" date="2018-02" db="EMBL/GenBank/DDBJ databases">
        <title>Rhizophora mucronata_Transcriptome.</title>
        <authorList>
            <person name="Meera S.P."/>
            <person name="Sreeshan A."/>
            <person name="Augustine A."/>
        </authorList>
    </citation>
    <scope>NUCLEOTIDE SEQUENCE</scope>
    <source>
        <tissue evidence="4">Leaf</tissue>
    </source>
</reference>
<accession>A0A2P2M9A6</accession>
<dbReference type="PANTHER" id="PTHR31623">
    <property type="entry name" value="F21J9.9"/>
    <property type="match status" value="1"/>
</dbReference>
<sequence>MEIKRISTECVKPSSPTPCHLKKYKLSLLDQFMMPVYTFRILFYPMTPDASAAGTEEIISERSRLLKQSLSETLTLYYPLAGKMDDSLSIDCNDEGAYYVKARANCSLSEFLSQPDLTLLGRFLPSEPSWRESSEGIHVAMVQETIFACGGIVVGAYVTHKFVDGTALVAFLKCWAAIARKSLEEIVPPKLDAPSFFIQNDAYPKDADLMAFNSPFIRKGRPATGRFVFDASAIARLKARAIQEKPTRVEAVSALLSKCVMSAFKARLGIDRPTIIGHNVNMRRRAVPPFPEQTIGNFPWATLFIAEEKDMSVLVHQLREAISRIDGDFVKNLQGDEGWLKLSAIIKEKSRELASPVFSNGWNHLEFSSWCNFGLYDIDFGWGKPVWATYSGPDASETLVYNIIVLVDTRIGRGIEAWVLLDEEEIDILVRDEELLAYATPNPSPLKIGLPN</sequence>
<dbReference type="AlphaFoldDB" id="A0A2P2M9A6"/>
<evidence type="ECO:0000256" key="3">
    <source>
        <dbReference type="ARBA" id="ARBA00023315"/>
    </source>
</evidence>
<name>A0A2P2M9A6_RHIMU</name>
<evidence type="ECO:0000313" key="4">
    <source>
        <dbReference type="EMBL" id="MBX26818.1"/>
    </source>
</evidence>
<keyword evidence="3" id="KW-0012">Acyltransferase</keyword>
<dbReference type="PANTHER" id="PTHR31623:SF33">
    <property type="entry name" value="STEMMADENINE O-ACETYLTRANSFERASE-LIKE"/>
    <property type="match status" value="1"/>
</dbReference>
<protein>
    <submittedName>
        <fullName evidence="4">Uncharacterized protein MANES_05G134700</fullName>
    </submittedName>
</protein>
<dbReference type="InterPro" id="IPR023213">
    <property type="entry name" value="CAT-like_dom_sf"/>
</dbReference>
<comment type="similarity">
    <text evidence="1">Belongs to the plant acyltransferase family.</text>
</comment>
<organism evidence="4">
    <name type="scientific">Rhizophora mucronata</name>
    <name type="common">Asiatic mangrove</name>
    <dbReference type="NCBI Taxonomy" id="61149"/>
    <lineage>
        <taxon>Eukaryota</taxon>
        <taxon>Viridiplantae</taxon>
        <taxon>Streptophyta</taxon>
        <taxon>Embryophyta</taxon>
        <taxon>Tracheophyta</taxon>
        <taxon>Spermatophyta</taxon>
        <taxon>Magnoliopsida</taxon>
        <taxon>eudicotyledons</taxon>
        <taxon>Gunneridae</taxon>
        <taxon>Pentapetalae</taxon>
        <taxon>rosids</taxon>
        <taxon>fabids</taxon>
        <taxon>Malpighiales</taxon>
        <taxon>Rhizophoraceae</taxon>
        <taxon>Rhizophora</taxon>
    </lineage>
</organism>
<proteinExistence type="inferred from homology"/>
<dbReference type="EMBL" id="GGEC01046334">
    <property type="protein sequence ID" value="MBX26818.1"/>
    <property type="molecule type" value="Transcribed_RNA"/>
</dbReference>
<dbReference type="Pfam" id="PF02458">
    <property type="entry name" value="Transferase"/>
    <property type="match status" value="1"/>
</dbReference>
<evidence type="ECO:0000256" key="2">
    <source>
        <dbReference type="ARBA" id="ARBA00022679"/>
    </source>
</evidence>
<keyword evidence="2" id="KW-0808">Transferase</keyword>